<comment type="similarity">
    <text evidence="3 7">Belongs to the FPP/GGPP synthase family.</text>
</comment>
<dbReference type="PANTHER" id="PTHR12001">
    <property type="entry name" value="GERANYLGERANYL PYROPHOSPHATE SYNTHASE"/>
    <property type="match status" value="1"/>
</dbReference>
<evidence type="ECO:0000256" key="3">
    <source>
        <dbReference type="ARBA" id="ARBA00006706"/>
    </source>
</evidence>
<name>A0A939E202_9CORY</name>
<evidence type="ECO:0000256" key="1">
    <source>
        <dbReference type="ARBA" id="ARBA00001946"/>
    </source>
</evidence>
<keyword evidence="9" id="KW-1185">Reference proteome</keyword>
<dbReference type="PANTHER" id="PTHR12001:SF85">
    <property type="entry name" value="SHORT CHAIN ISOPRENYL DIPHOSPHATE SYNTHASE"/>
    <property type="match status" value="1"/>
</dbReference>
<evidence type="ECO:0000256" key="6">
    <source>
        <dbReference type="ARBA" id="ARBA00022842"/>
    </source>
</evidence>
<evidence type="ECO:0000256" key="5">
    <source>
        <dbReference type="ARBA" id="ARBA00022723"/>
    </source>
</evidence>
<dbReference type="GO" id="GO:0008299">
    <property type="term" value="P:isoprenoid biosynthetic process"/>
    <property type="evidence" value="ECO:0007669"/>
    <property type="project" value="InterPro"/>
</dbReference>
<dbReference type="InterPro" id="IPR000092">
    <property type="entry name" value="Polyprenyl_synt"/>
</dbReference>
<accession>A0A939E202</accession>
<dbReference type="GO" id="GO:0004659">
    <property type="term" value="F:prenyltransferase activity"/>
    <property type="evidence" value="ECO:0007669"/>
    <property type="project" value="InterPro"/>
</dbReference>
<keyword evidence="6" id="KW-0460">Magnesium</keyword>
<dbReference type="RefSeq" id="WP_207278670.1">
    <property type="nucleotide sequence ID" value="NZ_JAFLEQ010000008.1"/>
</dbReference>
<dbReference type="Proteomes" id="UP000664332">
    <property type="component" value="Unassembled WGS sequence"/>
</dbReference>
<dbReference type="Pfam" id="PF00348">
    <property type="entry name" value="polyprenyl_synt"/>
    <property type="match status" value="1"/>
</dbReference>
<dbReference type="SUPFAM" id="SSF48576">
    <property type="entry name" value="Terpenoid synthases"/>
    <property type="match status" value="1"/>
</dbReference>
<dbReference type="EMBL" id="JAFLEQ010000008">
    <property type="protein sequence ID" value="MBN9644221.1"/>
    <property type="molecule type" value="Genomic_DNA"/>
</dbReference>
<proteinExistence type="inferred from homology"/>
<keyword evidence="4 7" id="KW-0808">Transferase</keyword>
<dbReference type="GO" id="GO:0046872">
    <property type="term" value="F:metal ion binding"/>
    <property type="evidence" value="ECO:0007669"/>
    <property type="project" value="UniProtKB-KW"/>
</dbReference>
<dbReference type="InterPro" id="IPR033749">
    <property type="entry name" value="Polyprenyl_synt_CS"/>
</dbReference>
<dbReference type="InterPro" id="IPR008949">
    <property type="entry name" value="Isoprenoid_synthase_dom_sf"/>
</dbReference>
<evidence type="ECO:0000256" key="7">
    <source>
        <dbReference type="RuleBase" id="RU004466"/>
    </source>
</evidence>
<sequence length="357" mass="37096">MESSVASPFAARTAASVAFLAAALDRRIPVLAELDPEAGLAVEKVGELACGGKHIRATLVHVAADRPAGDPPREDVVVGAAFDLMHAGFLVLDDVIDRDDFRRGKPALHAVIRDRAHRLHGLDSAGHHGNSVAALAGCAALNSAIRMVAGCGADSGTVRDLVLLVTACANDSITGEFLDIHHSLPGVEPSPGTAEYATELKTAAYTFQAPLAAGAIVAGRRGDVRTLSEIGRHLGLAYQLGDDINSITQNKDESGKDPLGDILHARATLLQEHASRIGVWDSVVAAAHETDDPRGKVEKILLDSGTIAAVTGLRDEHVRRAEQLIASGPDHGGPALSRPARDSLAAVAAAIRGHSNA</sequence>
<evidence type="ECO:0000313" key="9">
    <source>
        <dbReference type="Proteomes" id="UP000664332"/>
    </source>
</evidence>
<evidence type="ECO:0000313" key="8">
    <source>
        <dbReference type="EMBL" id="MBN9644221.1"/>
    </source>
</evidence>
<comment type="pathway">
    <text evidence="2">Isoprenoid biosynthesis.</text>
</comment>
<evidence type="ECO:0000256" key="2">
    <source>
        <dbReference type="ARBA" id="ARBA00005128"/>
    </source>
</evidence>
<comment type="caution">
    <text evidence="8">The sequence shown here is derived from an EMBL/GenBank/DDBJ whole genome shotgun (WGS) entry which is preliminary data.</text>
</comment>
<dbReference type="SFLD" id="SFLDS00005">
    <property type="entry name" value="Isoprenoid_Synthase_Type_I"/>
    <property type="match status" value="1"/>
</dbReference>
<comment type="cofactor">
    <cofactor evidence="1">
        <name>Mg(2+)</name>
        <dbReference type="ChEBI" id="CHEBI:18420"/>
    </cofactor>
</comment>
<organism evidence="8 9">
    <name type="scientific">Corynebacterium mendelii</name>
    <dbReference type="NCBI Taxonomy" id="2765362"/>
    <lineage>
        <taxon>Bacteria</taxon>
        <taxon>Bacillati</taxon>
        <taxon>Actinomycetota</taxon>
        <taxon>Actinomycetes</taxon>
        <taxon>Mycobacteriales</taxon>
        <taxon>Corynebacteriaceae</taxon>
        <taxon>Corynebacterium</taxon>
    </lineage>
</organism>
<dbReference type="PROSITE" id="PS00723">
    <property type="entry name" value="POLYPRENYL_SYNTHASE_1"/>
    <property type="match status" value="1"/>
</dbReference>
<dbReference type="AlphaFoldDB" id="A0A939E202"/>
<dbReference type="Gene3D" id="1.10.600.10">
    <property type="entry name" value="Farnesyl Diphosphate Synthase"/>
    <property type="match status" value="1"/>
</dbReference>
<protein>
    <submittedName>
        <fullName evidence="8">Polyprenyl synthetase family protein</fullName>
    </submittedName>
</protein>
<evidence type="ECO:0000256" key="4">
    <source>
        <dbReference type="ARBA" id="ARBA00022679"/>
    </source>
</evidence>
<keyword evidence="5" id="KW-0479">Metal-binding</keyword>
<gene>
    <name evidence="8" type="ORF">JZY06_06270</name>
</gene>
<reference evidence="8" key="1">
    <citation type="submission" date="2021-03" db="EMBL/GenBank/DDBJ databases">
        <authorList>
            <person name="Sun Q."/>
        </authorList>
    </citation>
    <scope>NUCLEOTIDE SEQUENCE</scope>
    <source>
        <strain evidence="8">CCM 8862</strain>
    </source>
</reference>